<feature type="compositionally biased region" description="Polar residues" evidence="2">
    <location>
        <begin position="15"/>
        <end position="24"/>
    </location>
</feature>
<dbReference type="Proteomes" id="UP001454036">
    <property type="component" value="Unassembled WGS sequence"/>
</dbReference>
<evidence type="ECO:0000256" key="2">
    <source>
        <dbReference type="SAM" id="MobiDB-lite"/>
    </source>
</evidence>
<keyword evidence="1" id="KW-0175">Coiled coil</keyword>
<reference evidence="3 4" key="1">
    <citation type="submission" date="2024-01" db="EMBL/GenBank/DDBJ databases">
        <title>The complete chloroplast genome sequence of Lithospermum erythrorhizon: insights into the phylogenetic relationship among Boraginaceae species and the maternal lineages of purple gromwells.</title>
        <authorList>
            <person name="Okada T."/>
            <person name="Watanabe K."/>
        </authorList>
    </citation>
    <scope>NUCLEOTIDE SEQUENCE [LARGE SCALE GENOMIC DNA]</scope>
</reference>
<keyword evidence="4" id="KW-1185">Reference proteome</keyword>
<sequence length="242" mass="27301">MEVQVLEDHKLSPSMEDNQSNVDTSRPFRSVKEAVAIFGERFLAREIYSPKDFTFSKQETPYYSPSPLVTHEIPPKYSTSPEKSSVDTDDSAIFDALKRLEAELEETKMEVKMLRERESETEVALASLNAELHKNMSKLALAEANAAGKAVAMATMKSKKYGEIEEMEVDEEKQRDLLRTTSTLAQILSIGEENGLFAEAQKRKDKKIMKKKPIIPLVGDLFSRKKGSSTTMHNPLFSYSLN</sequence>
<gene>
    <name evidence="3" type="ORF">LIER_04338</name>
</gene>
<dbReference type="AlphaFoldDB" id="A0AAV3NWC5"/>
<evidence type="ECO:0000313" key="3">
    <source>
        <dbReference type="EMBL" id="GAA0143725.1"/>
    </source>
</evidence>
<accession>A0AAV3NWC5</accession>
<feature type="compositionally biased region" description="Basic and acidic residues" evidence="2">
    <location>
        <begin position="1"/>
        <end position="11"/>
    </location>
</feature>
<proteinExistence type="predicted"/>
<protein>
    <recommendedName>
        <fullName evidence="5">WEB family protein</fullName>
    </recommendedName>
</protein>
<evidence type="ECO:0000256" key="1">
    <source>
        <dbReference type="SAM" id="Coils"/>
    </source>
</evidence>
<comment type="caution">
    <text evidence="3">The sequence shown here is derived from an EMBL/GenBank/DDBJ whole genome shotgun (WGS) entry which is preliminary data.</text>
</comment>
<evidence type="ECO:0008006" key="5">
    <source>
        <dbReference type="Google" id="ProtNLM"/>
    </source>
</evidence>
<feature type="region of interest" description="Disordered" evidence="2">
    <location>
        <begin position="1"/>
        <end position="25"/>
    </location>
</feature>
<dbReference type="EMBL" id="BAABME010000552">
    <property type="protein sequence ID" value="GAA0143725.1"/>
    <property type="molecule type" value="Genomic_DNA"/>
</dbReference>
<organism evidence="3 4">
    <name type="scientific">Lithospermum erythrorhizon</name>
    <name type="common">Purple gromwell</name>
    <name type="synonym">Lithospermum officinale var. erythrorhizon</name>
    <dbReference type="NCBI Taxonomy" id="34254"/>
    <lineage>
        <taxon>Eukaryota</taxon>
        <taxon>Viridiplantae</taxon>
        <taxon>Streptophyta</taxon>
        <taxon>Embryophyta</taxon>
        <taxon>Tracheophyta</taxon>
        <taxon>Spermatophyta</taxon>
        <taxon>Magnoliopsida</taxon>
        <taxon>eudicotyledons</taxon>
        <taxon>Gunneridae</taxon>
        <taxon>Pentapetalae</taxon>
        <taxon>asterids</taxon>
        <taxon>lamiids</taxon>
        <taxon>Boraginales</taxon>
        <taxon>Boraginaceae</taxon>
        <taxon>Boraginoideae</taxon>
        <taxon>Lithospermeae</taxon>
        <taxon>Lithospermum</taxon>
    </lineage>
</organism>
<name>A0AAV3NWC5_LITER</name>
<evidence type="ECO:0000313" key="4">
    <source>
        <dbReference type="Proteomes" id="UP001454036"/>
    </source>
</evidence>
<feature type="coiled-coil region" evidence="1">
    <location>
        <begin position="97"/>
        <end position="145"/>
    </location>
</feature>